<gene>
    <name evidence="2" type="ORF">EB796_013779</name>
</gene>
<protein>
    <submittedName>
        <fullName evidence="2">CDK11B</fullName>
    </submittedName>
</protein>
<keyword evidence="3" id="KW-1185">Reference proteome</keyword>
<evidence type="ECO:0000313" key="2">
    <source>
        <dbReference type="EMBL" id="KAF6027917.1"/>
    </source>
</evidence>
<reference evidence="2" key="1">
    <citation type="submission" date="2020-06" db="EMBL/GenBank/DDBJ databases">
        <title>Draft genome of Bugula neritina, a colonial animal packing powerful symbionts and potential medicines.</title>
        <authorList>
            <person name="Rayko M."/>
        </authorList>
    </citation>
    <scope>NUCLEOTIDE SEQUENCE [LARGE SCALE GENOMIC DNA]</scope>
    <source>
        <strain evidence="2">Kwan_BN1</strain>
    </source>
</reference>
<proteinExistence type="predicted"/>
<feature type="compositionally biased region" description="Basic and acidic residues" evidence="1">
    <location>
        <begin position="88"/>
        <end position="98"/>
    </location>
</feature>
<organism evidence="2 3">
    <name type="scientific">Bugula neritina</name>
    <name type="common">Brown bryozoan</name>
    <name type="synonym">Sertularia neritina</name>
    <dbReference type="NCBI Taxonomy" id="10212"/>
    <lineage>
        <taxon>Eukaryota</taxon>
        <taxon>Metazoa</taxon>
        <taxon>Spiralia</taxon>
        <taxon>Lophotrochozoa</taxon>
        <taxon>Bryozoa</taxon>
        <taxon>Gymnolaemata</taxon>
        <taxon>Cheilostomatida</taxon>
        <taxon>Flustrina</taxon>
        <taxon>Buguloidea</taxon>
        <taxon>Bugulidae</taxon>
        <taxon>Bugula</taxon>
    </lineage>
</organism>
<sequence length="133" mass="14833">MIDIGAPEIEPTPSIMYQKTGYQAKPSCTIFFSPEVTRVWWKKNGEDIPDDSQRKCSEFLMSGAAKYFKIQPLLVDLSLFPTWPARSEQPRGKKEKTPKPQSGGEAYKLLGADDAGFHLGTNSLISSGFNLKF</sequence>
<accession>A0A7J7JPI7</accession>
<feature type="region of interest" description="Disordered" evidence="1">
    <location>
        <begin position="84"/>
        <end position="106"/>
    </location>
</feature>
<comment type="caution">
    <text evidence="2">The sequence shown here is derived from an EMBL/GenBank/DDBJ whole genome shotgun (WGS) entry which is preliminary data.</text>
</comment>
<dbReference type="OrthoDB" id="647at2759"/>
<dbReference type="AlphaFoldDB" id="A0A7J7JPI7"/>
<name>A0A7J7JPI7_BUGNE</name>
<evidence type="ECO:0000256" key="1">
    <source>
        <dbReference type="SAM" id="MobiDB-lite"/>
    </source>
</evidence>
<evidence type="ECO:0000313" key="3">
    <source>
        <dbReference type="Proteomes" id="UP000593567"/>
    </source>
</evidence>
<dbReference type="Proteomes" id="UP000593567">
    <property type="component" value="Unassembled WGS sequence"/>
</dbReference>
<dbReference type="EMBL" id="VXIV02002006">
    <property type="protein sequence ID" value="KAF6027917.1"/>
    <property type="molecule type" value="Genomic_DNA"/>
</dbReference>